<evidence type="ECO:0000256" key="6">
    <source>
        <dbReference type="ARBA" id="ARBA00022737"/>
    </source>
</evidence>
<dbReference type="PANTHER" id="PTHR21567:SF9">
    <property type="entry name" value="CLIP-ASSOCIATING PROTEIN"/>
    <property type="match status" value="1"/>
</dbReference>
<evidence type="ECO:0000313" key="15">
    <source>
        <dbReference type="EMBL" id="WZN61659.1"/>
    </source>
</evidence>
<feature type="region of interest" description="Disordered" evidence="13">
    <location>
        <begin position="1191"/>
        <end position="1211"/>
    </location>
</feature>
<dbReference type="GO" id="GO:0031110">
    <property type="term" value="P:regulation of microtubule polymerization or depolymerization"/>
    <property type="evidence" value="ECO:0007669"/>
    <property type="project" value="UniProtKB-ARBA"/>
</dbReference>
<dbReference type="InterPro" id="IPR011989">
    <property type="entry name" value="ARM-like"/>
</dbReference>
<evidence type="ECO:0000256" key="2">
    <source>
        <dbReference type="ARBA" id="ARBA00004601"/>
    </source>
</evidence>
<dbReference type="GO" id="GO:0008017">
    <property type="term" value="F:microtubule binding"/>
    <property type="evidence" value="ECO:0007669"/>
    <property type="project" value="TreeGrafter"/>
</dbReference>
<evidence type="ECO:0000256" key="4">
    <source>
        <dbReference type="ARBA" id="ARBA00022454"/>
    </source>
</evidence>
<keyword evidence="4" id="KW-0158">Chromosome</keyword>
<dbReference type="AlphaFoldDB" id="A0AAX4P703"/>
<feature type="compositionally biased region" description="Gly residues" evidence="13">
    <location>
        <begin position="250"/>
        <end position="259"/>
    </location>
</feature>
<keyword evidence="5" id="KW-0963">Cytoplasm</keyword>
<comment type="subcellular location">
    <subcellularLocation>
        <location evidence="3">Chromosome</location>
        <location evidence="3">Centromere</location>
        <location evidence="3">Kinetochore</location>
    </subcellularLocation>
    <subcellularLocation>
        <location evidence="1">Cytoplasm</location>
        <location evidence="1">Cytoskeleton</location>
        <location evidence="1">Microtubule organizing center</location>
        <location evidence="1">Centrosome</location>
    </subcellularLocation>
    <subcellularLocation>
        <location evidence="2">Golgi apparatus</location>
        <location evidence="2">trans-Golgi network</location>
    </subcellularLocation>
</comment>
<evidence type="ECO:0000313" key="16">
    <source>
        <dbReference type="Proteomes" id="UP001472866"/>
    </source>
</evidence>
<evidence type="ECO:0000256" key="11">
    <source>
        <dbReference type="ARBA" id="ARBA00023328"/>
    </source>
</evidence>
<feature type="compositionally biased region" description="Basic and acidic residues" evidence="13">
    <location>
        <begin position="577"/>
        <end position="601"/>
    </location>
</feature>
<dbReference type="InterPro" id="IPR057546">
    <property type="entry name" value="HEAT_GCN1"/>
</dbReference>
<dbReference type="Pfam" id="PF21041">
    <property type="entry name" value="XMAP215_CLASP_TOG"/>
    <property type="match status" value="1"/>
</dbReference>
<feature type="domain" description="TOG" evidence="14">
    <location>
        <begin position="1"/>
        <end position="229"/>
    </location>
</feature>
<feature type="region of interest" description="Disordered" evidence="13">
    <location>
        <begin position="880"/>
        <end position="902"/>
    </location>
</feature>
<evidence type="ECO:0000256" key="3">
    <source>
        <dbReference type="ARBA" id="ARBA00004629"/>
    </source>
</evidence>
<evidence type="ECO:0000256" key="12">
    <source>
        <dbReference type="PROSITE-ProRule" id="PRU00103"/>
    </source>
</evidence>
<keyword evidence="11" id="KW-0137">Centromere</keyword>
<feature type="domain" description="TOG" evidence="14">
    <location>
        <begin position="274"/>
        <end position="508"/>
    </location>
</feature>
<dbReference type="GO" id="GO:1902903">
    <property type="term" value="P:regulation of supramolecular fiber organization"/>
    <property type="evidence" value="ECO:0007669"/>
    <property type="project" value="UniProtKB-ARBA"/>
</dbReference>
<keyword evidence="8" id="KW-0333">Golgi apparatus</keyword>
<feature type="domain" description="TOG" evidence="14">
    <location>
        <begin position="630"/>
        <end position="855"/>
    </location>
</feature>
<feature type="region of interest" description="Disordered" evidence="13">
    <location>
        <begin position="556"/>
        <end position="618"/>
    </location>
</feature>
<proteinExistence type="predicted"/>
<dbReference type="GO" id="GO:0000226">
    <property type="term" value="P:microtubule cytoskeleton organization"/>
    <property type="evidence" value="ECO:0007669"/>
    <property type="project" value="UniProtKB-ARBA"/>
</dbReference>
<protein>
    <submittedName>
        <fullName evidence="15">CLIP-associated protein</fullName>
    </submittedName>
</protein>
<dbReference type="Pfam" id="PF12348">
    <property type="entry name" value="CLASP_N"/>
    <property type="match status" value="1"/>
</dbReference>
<dbReference type="Pfam" id="PF23271">
    <property type="entry name" value="HEAT_GCN1"/>
    <property type="match status" value="1"/>
</dbReference>
<feature type="compositionally biased region" description="Polar residues" evidence="13">
    <location>
        <begin position="235"/>
        <end position="244"/>
    </location>
</feature>
<dbReference type="InterPro" id="IPR024395">
    <property type="entry name" value="CLASP_N_dom"/>
</dbReference>
<gene>
    <name evidence="15" type="ORF">HKI87_04g31940</name>
</gene>
<evidence type="ECO:0000256" key="8">
    <source>
        <dbReference type="ARBA" id="ARBA00023034"/>
    </source>
</evidence>
<dbReference type="InterPro" id="IPR034085">
    <property type="entry name" value="TOG"/>
</dbReference>
<evidence type="ECO:0000256" key="5">
    <source>
        <dbReference type="ARBA" id="ARBA00022490"/>
    </source>
</evidence>
<dbReference type="InterPro" id="IPR016024">
    <property type="entry name" value="ARM-type_fold"/>
</dbReference>
<dbReference type="PANTHER" id="PTHR21567">
    <property type="entry name" value="CLASP"/>
    <property type="match status" value="1"/>
</dbReference>
<keyword evidence="6" id="KW-0677">Repeat</keyword>
<keyword evidence="9" id="KW-0206">Cytoskeleton</keyword>
<feature type="repeat" description="HEAT" evidence="12">
    <location>
        <begin position="86"/>
        <end position="124"/>
    </location>
</feature>
<dbReference type="InterPro" id="IPR048491">
    <property type="entry name" value="XMAP215_CLASP_TOG"/>
</dbReference>
<evidence type="ECO:0000256" key="10">
    <source>
        <dbReference type="ARBA" id="ARBA00023306"/>
    </source>
</evidence>
<keyword evidence="16" id="KW-1185">Reference proteome</keyword>
<dbReference type="PROSITE" id="PS50077">
    <property type="entry name" value="HEAT_REPEAT"/>
    <property type="match status" value="1"/>
</dbReference>
<evidence type="ECO:0000256" key="13">
    <source>
        <dbReference type="SAM" id="MobiDB-lite"/>
    </source>
</evidence>
<dbReference type="GO" id="GO:0005819">
    <property type="term" value="C:spindle"/>
    <property type="evidence" value="ECO:0007669"/>
    <property type="project" value="UniProtKB-ARBA"/>
</dbReference>
<organism evidence="15 16">
    <name type="scientific">Chloropicon roscoffensis</name>
    <dbReference type="NCBI Taxonomy" id="1461544"/>
    <lineage>
        <taxon>Eukaryota</taxon>
        <taxon>Viridiplantae</taxon>
        <taxon>Chlorophyta</taxon>
        <taxon>Chloropicophyceae</taxon>
        <taxon>Chloropicales</taxon>
        <taxon>Chloropicaceae</taxon>
        <taxon>Chloropicon</taxon>
    </lineage>
</organism>
<name>A0AAX4P703_9CHLO</name>
<accession>A0AAX4P703</accession>
<dbReference type="InterPro" id="IPR000357">
    <property type="entry name" value="HEAT"/>
</dbReference>
<dbReference type="GO" id="GO:0000278">
    <property type="term" value="P:mitotic cell cycle"/>
    <property type="evidence" value="ECO:0007669"/>
    <property type="project" value="UniProtKB-ARBA"/>
</dbReference>
<dbReference type="Pfam" id="PF02985">
    <property type="entry name" value="HEAT"/>
    <property type="match status" value="1"/>
</dbReference>
<dbReference type="SMART" id="SM01349">
    <property type="entry name" value="TOG"/>
    <property type="match status" value="4"/>
</dbReference>
<dbReference type="GO" id="GO:0005881">
    <property type="term" value="C:cytoplasmic microtubule"/>
    <property type="evidence" value="ECO:0007669"/>
    <property type="project" value="TreeGrafter"/>
</dbReference>
<evidence type="ECO:0000256" key="7">
    <source>
        <dbReference type="ARBA" id="ARBA00022838"/>
    </source>
</evidence>
<sequence length="1211" mass="132539">MEHQPLYDAVETARDGDVKQRLLAIGVLQTHVDLHTLGRDELNALTDSLVLLLGENNFKLCVKALRVASTALAQAGDHSKAMAPLLVPALIERLGDGKAAVRTGALEAIFVIIDGLHSPNIVHERFASCWRHKNGHIREGILKIAIYCFNKYGAKFTSSKRKAALVSDILHLLGDSTSTVRETAMCCVEAAYGVLGNGLRVALQEHGLRSTHMKEINSRLDQIGTPAVAEPKSRGSPTQSTSPTHKTKRGGFGDGGGVTTNGTVSTVEPVNVKSLHELQDALDDIKVALADTTENWQARTQHMMKLEGIVLGNSRRYDALASCLNHMKTCFIEQVLDRRSAVSRQACHLLTVISEHMGSSADGIVAHLVPVLFKVVVISVQVQADAAHCAVKRMMRACHVGKLVTQISSNLQNSRNAKLRCACIDYFHVILESWLKPEYDHYVANFEAGLKSALSDASKDVRARARETFVVYKEQWPDKASALFETLSSSVQKAIVQPGKKKRTAGGARQFIRSQQLKSNFAAQLADSESVGKQNGMVVWPKREQNAHLGDEEACVEVDGPSSSAAGGPRPMSADPVKTEKARPSRKKPEPHGDKGAESGEGHGSIRRSGDQVPGKRKPSGFSFKAYLGSFGTQNLPWNAKVEKNASFKDWVQKEGQGVVSEISSDIEKLVFIFVDQFQDAHHKVAMSSLSLFGALLPLCLHIFEAYVEKFCPPLFLRMVDSKEQIRRMASEILVTVGERYSVETLIPALTRSLKTNKHPRSRIASLEFSVKYFRKSTAPSSSIVEGWIALIGPLICEKVVEVRRAAAAALVRIYQSVDSKAVLAYIVSLPPRDQSMVRKAVHSFVDSIDEELASYAASQNIHNLCWLEKSVEEKHHRVVDDEAELSGQEPEARDDEQEMGKTRNFAMRGESDSDLHSQKLEEAGVGGSKEFFTKKAEAKESRSPFALREKSYNGGPAVFGGEVEMHDLEVILQNLGKCNLKQDYALKQFSTLARKYPSSVWEVFFGDTISKLMKFMESGMPGVKACALLAVKELASHLSELLPDYLDSIVTLVLGATCESHLEVKQSADECLLVLADSNKEYFIQILLDRISSLAQDSQRNMALVSSFRAMGRALTGISTAQLNSVLGELLPHLISSFSSPDADVRKAVVFCLVDIYSGMGNALMPHLSGLSTAQLKLLTIYIQRSQDGKASKLGNGKENSAPAAVTYGL</sequence>
<reference evidence="15 16" key="1">
    <citation type="submission" date="2024-03" db="EMBL/GenBank/DDBJ databases">
        <title>Complete genome sequence of the green alga Chloropicon roscoffensis RCC1871.</title>
        <authorList>
            <person name="Lemieux C."/>
            <person name="Pombert J.-F."/>
            <person name="Otis C."/>
            <person name="Turmel M."/>
        </authorList>
    </citation>
    <scope>NUCLEOTIDE SEQUENCE [LARGE SCALE GENOMIC DNA]</scope>
    <source>
        <strain evidence="15 16">RCC1871</strain>
    </source>
</reference>
<keyword evidence="7" id="KW-0995">Kinetochore</keyword>
<evidence type="ECO:0000256" key="9">
    <source>
        <dbReference type="ARBA" id="ARBA00023212"/>
    </source>
</evidence>
<feature type="domain" description="TOG" evidence="14">
    <location>
        <begin position="965"/>
        <end position="1193"/>
    </location>
</feature>
<keyword evidence="10" id="KW-0131">Cell cycle</keyword>
<feature type="region of interest" description="Disordered" evidence="13">
    <location>
        <begin position="227"/>
        <end position="260"/>
    </location>
</feature>
<dbReference type="Gene3D" id="1.25.10.10">
    <property type="entry name" value="Leucine-rich Repeat Variant"/>
    <property type="match status" value="4"/>
</dbReference>
<evidence type="ECO:0000256" key="1">
    <source>
        <dbReference type="ARBA" id="ARBA00004300"/>
    </source>
</evidence>
<dbReference type="Proteomes" id="UP001472866">
    <property type="component" value="Chromosome 04"/>
</dbReference>
<dbReference type="SUPFAM" id="SSF48371">
    <property type="entry name" value="ARM repeat"/>
    <property type="match status" value="1"/>
</dbReference>
<evidence type="ECO:0000259" key="14">
    <source>
        <dbReference type="SMART" id="SM01349"/>
    </source>
</evidence>
<dbReference type="EMBL" id="CP151504">
    <property type="protein sequence ID" value="WZN61659.1"/>
    <property type="molecule type" value="Genomic_DNA"/>
</dbReference>
<dbReference type="InterPro" id="IPR021133">
    <property type="entry name" value="HEAT_type_2"/>
</dbReference>